<evidence type="ECO:0000313" key="3">
    <source>
        <dbReference type="Proteomes" id="UP000743370"/>
    </source>
</evidence>
<dbReference type="PANTHER" id="PTHR12048:SF0">
    <property type="entry name" value="CCAAT_ENHANCER-BINDING PROTEIN ZETA"/>
    <property type="match status" value="1"/>
</dbReference>
<feature type="compositionally biased region" description="Acidic residues" evidence="1">
    <location>
        <begin position="49"/>
        <end position="71"/>
    </location>
</feature>
<gene>
    <name evidence="2" type="ORF">HKW66_Vig0179330</name>
</gene>
<feature type="compositionally biased region" description="Basic and acidic residues" evidence="1">
    <location>
        <begin position="101"/>
        <end position="122"/>
    </location>
</feature>
<reference evidence="2 3" key="1">
    <citation type="submission" date="2020-05" db="EMBL/GenBank/DDBJ databases">
        <title>Vigna angularis (adzuki bean) Var. LongXiaoDou No. 4 denovo assembly.</title>
        <authorList>
            <person name="Xiang H."/>
        </authorList>
    </citation>
    <scope>NUCLEOTIDE SEQUENCE [LARGE SCALE GENOMIC DNA]</scope>
    <source>
        <tissue evidence="2">Leaf</tissue>
    </source>
</reference>
<feature type="region of interest" description="Disordered" evidence="1">
    <location>
        <begin position="39"/>
        <end position="122"/>
    </location>
</feature>
<organism evidence="2 3">
    <name type="scientific">Phaseolus angularis</name>
    <name type="common">Azuki bean</name>
    <name type="synonym">Vigna angularis</name>
    <dbReference type="NCBI Taxonomy" id="3914"/>
    <lineage>
        <taxon>Eukaryota</taxon>
        <taxon>Viridiplantae</taxon>
        <taxon>Streptophyta</taxon>
        <taxon>Embryophyta</taxon>
        <taxon>Tracheophyta</taxon>
        <taxon>Spermatophyta</taxon>
        <taxon>Magnoliopsida</taxon>
        <taxon>eudicotyledons</taxon>
        <taxon>Gunneridae</taxon>
        <taxon>Pentapetalae</taxon>
        <taxon>rosids</taxon>
        <taxon>fabids</taxon>
        <taxon>Fabales</taxon>
        <taxon>Fabaceae</taxon>
        <taxon>Papilionoideae</taxon>
        <taxon>50 kb inversion clade</taxon>
        <taxon>NPAAA clade</taxon>
        <taxon>indigoferoid/millettioid clade</taxon>
        <taxon>Phaseoleae</taxon>
        <taxon>Vigna</taxon>
    </lineage>
</organism>
<protein>
    <submittedName>
        <fullName evidence="2">Uncharacterized protein</fullName>
    </submittedName>
</protein>
<dbReference type="AlphaFoldDB" id="A0A8T0JYI3"/>
<dbReference type="Proteomes" id="UP000743370">
    <property type="component" value="Unassembled WGS sequence"/>
</dbReference>
<dbReference type="PANTHER" id="PTHR12048">
    <property type="entry name" value="CCAAT-BINDING FACTOR-RELATED"/>
    <property type="match status" value="1"/>
</dbReference>
<evidence type="ECO:0000256" key="1">
    <source>
        <dbReference type="SAM" id="MobiDB-lite"/>
    </source>
</evidence>
<evidence type="ECO:0000313" key="2">
    <source>
        <dbReference type="EMBL" id="KAG2389860.1"/>
    </source>
</evidence>
<dbReference type="EMBL" id="JABFOF010000007">
    <property type="protein sequence ID" value="KAG2389860.1"/>
    <property type="molecule type" value="Genomic_DNA"/>
</dbReference>
<dbReference type="InterPro" id="IPR040155">
    <property type="entry name" value="CEBPZ/Mak21-like"/>
</dbReference>
<accession>A0A8T0JYI3</accession>
<proteinExistence type="predicted"/>
<comment type="caution">
    <text evidence="2">The sequence shown here is derived from an EMBL/GenBank/DDBJ whole genome shotgun (WGS) entry which is preliminary data.</text>
</comment>
<sequence>MDVNNQLIGVEILSLAEADVLSEDLVFHKFYTNKMSLTTKSKKKKSADEEAAEELFDIDDGEVDGGDESANEEIKNMLDSTDPSFWDGAKDGNKNLPSPFRDGDVGKRDFGRRGGEGGKQKP</sequence>
<dbReference type="GO" id="GO:0005634">
    <property type="term" value="C:nucleus"/>
    <property type="evidence" value="ECO:0007669"/>
    <property type="project" value="TreeGrafter"/>
</dbReference>
<name>A0A8T0JYI3_PHAAN</name>